<dbReference type="SUPFAM" id="SSF51445">
    <property type="entry name" value="(Trans)glycosidases"/>
    <property type="match status" value="1"/>
</dbReference>
<dbReference type="Gene3D" id="3.20.20.80">
    <property type="entry name" value="Glycosidases"/>
    <property type="match status" value="1"/>
</dbReference>
<accession>A0ABV6QIR2</accession>
<evidence type="ECO:0008006" key="3">
    <source>
        <dbReference type="Google" id="ProtNLM"/>
    </source>
</evidence>
<dbReference type="EMBL" id="JBHLTC010000012">
    <property type="protein sequence ID" value="MFC0624529.1"/>
    <property type="molecule type" value="Genomic_DNA"/>
</dbReference>
<gene>
    <name evidence="1" type="ORF">ACFFGN_10690</name>
</gene>
<protein>
    <recommendedName>
        <fullName evidence="3">Alanine-rich protein</fullName>
    </recommendedName>
</protein>
<comment type="caution">
    <text evidence="1">The sequence shown here is derived from an EMBL/GenBank/DDBJ whole genome shotgun (WGS) entry which is preliminary data.</text>
</comment>
<proteinExistence type="predicted"/>
<reference evidence="1 2" key="1">
    <citation type="submission" date="2024-09" db="EMBL/GenBank/DDBJ databases">
        <authorList>
            <person name="Sun Q."/>
            <person name="Mori K."/>
        </authorList>
    </citation>
    <scope>NUCLEOTIDE SEQUENCE [LARGE SCALE GENOMIC DNA]</scope>
    <source>
        <strain evidence="1 2">CGMCC 1.15906</strain>
    </source>
</reference>
<sequence>MVRHGVFAYTWDLVGDPDAARRIADLGADTVTLQAVYHSVRATTGWHPRHRVVHADHAAAYFRIRPDRWRGQRLQPVAPGWGVPDDDRFGTALKALTAAGLRTEAWMVLTHSSILGRSAPDLTVRNAFGENFQYALCPAQPEVRSYVLTLVREMCAQYDVAELMLEACGWLGFEHGSHHEKTAGADLSTCARDLLSLCLCPACAAQLVELDPVQLARDIRQLVDRELQQGIPAGANLADAIGKTRAEIVFQHRAKVIADLVADIRSVASGPELLLMATDDPQVTGPDVGTDLTAFTESPDAFVLKCWRDEEAALAQVKAAAARTAVALVANVTALDERPEDLASFTTRLVAAGASQVRYYHAGLASPARQQAIRTAIRGESG</sequence>
<evidence type="ECO:0000313" key="2">
    <source>
        <dbReference type="Proteomes" id="UP001589890"/>
    </source>
</evidence>
<organism evidence="1 2">
    <name type="scientific">Kribbella deserti</name>
    <dbReference type="NCBI Taxonomy" id="1926257"/>
    <lineage>
        <taxon>Bacteria</taxon>
        <taxon>Bacillati</taxon>
        <taxon>Actinomycetota</taxon>
        <taxon>Actinomycetes</taxon>
        <taxon>Propionibacteriales</taxon>
        <taxon>Kribbellaceae</taxon>
        <taxon>Kribbella</taxon>
    </lineage>
</organism>
<keyword evidence="2" id="KW-1185">Reference proteome</keyword>
<dbReference type="Proteomes" id="UP001589890">
    <property type="component" value="Unassembled WGS sequence"/>
</dbReference>
<dbReference type="InterPro" id="IPR017853">
    <property type="entry name" value="GH"/>
</dbReference>
<evidence type="ECO:0000313" key="1">
    <source>
        <dbReference type="EMBL" id="MFC0624529.1"/>
    </source>
</evidence>
<name>A0ABV6QIR2_9ACTN</name>
<dbReference type="RefSeq" id="WP_380046004.1">
    <property type="nucleotide sequence ID" value="NZ_JBHLTC010000012.1"/>
</dbReference>